<comment type="similarity">
    <text evidence="1 4">Belongs to the DegT/DnrJ/EryC1 family.</text>
</comment>
<feature type="active site" description="Proton acceptor" evidence="2">
    <location>
        <position position="187"/>
    </location>
</feature>
<keyword evidence="6" id="KW-1185">Reference proteome</keyword>
<dbReference type="InterPro" id="IPR015424">
    <property type="entry name" value="PyrdxlP-dep_Trfase"/>
</dbReference>
<dbReference type="GO" id="GO:0008483">
    <property type="term" value="F:transaminase activity"/>
    <property type="evidence" value="ECO:0007669"/>
    <property type="project" value="UniProtKB-KW"/>
</dbReference>
<dbReference type="PANTHER" id="PTHR30244">
    <property type="entry name" value="TRANSAMINASE"/>
    <property type="match status" value="1"/>
</dbReference>
<reference evidence="5" key="1">
    <citation type="journal article" date="2019" name="PLoS Negl. Trop. Dis.">
        <title>Revisiting the worldwide diversity of Leptospira species in the environment.</title>
        <authorList>
            <person name="Vincent A.T."/>
            <person name="Schiettekatte O."/>
            <person name="Bourhy P."/>
            <person name="Veyrier F.J."/>
            <person name="Picardeau M."/>
        </authorList>
    </citation>
    <scope>NUCLEOTIDE SEQUENCE [LARGE SCALE GENOMIC DNA]</scope>
    <source>
        <strain evidence="5">SCS5</strain>
    </source>
</reference>
<dbReference type="AlphaFoldDB" id="A0A4R9GMI8"/>
<evidence type="ECO:0000256" key="3">
    <source>
        <dbReference type="PIRSR" id="PIRSR000390-2"/>
    </source>
</evidence>
<dbReference type="EMBL" id="RQEV01000012">
    <property type="protein sequence ID" value="TGK17279.1"/>
    <property type="molecule type" value="Genomic_DNA"/>
</dbReference>
<evidence type="ECO:0000256" key="1">
    <source>
        <dbReference type="ARBA" id="ARBA00037999"/>
    </source>
</evidence>
<organism evidence="5 6">
    <name type="scientific">Leptospira fluminis</name>
    <dbReference type="NCBI Taxonomy" id="2484979"/>
    <lineage>
        <taxon>Bacteria</taxon>
        <taxon>Pseudomonadati</taxon>
        <taxon>Spirochaetota</taxon>
        <taxon>Spirochaetia</taxon>
        <taxon>Leptospirales</taxon>
        <taxon>Leptospiraceae</taxon>
        <taxon>Leptospira</taxon>
    </lineage>
</organism>
<gene>
    <name evidence="5" type="ORF">EHO61_12775</name>
</gene>
<sequence length="381" mass="42321">MSNDKKSKLIRLSKSCLSESEKRAVIRVLDHEFLGMGAEVKEFEDRLSDYFQRPAVCVVNGTAALHLAVQACQIGPGDEVLVPSLTYVASYQAISATGACPVSCEVDPEDCLLDLSDAARRISSKTKAVMPVHYSGGVGNLEAVYKFAEQHGLRVIEDAAHAFGTVHKGKRIGSYGDIVCFSFDGIKNITSGEGGCVVTSDEAILTRIRDARLLGVEKDSDKRFAGQRSWEFDVGAQGWRYHMSNIMAAIGIEQLKRFPEFSTKRKELAKLYDSLLKNAKRIKTLNRDYDSVVPHIYPIRIGDLPDREALRKRLLDYGIQTGLHYQPNHQLSFYASGSAPALPVTEKIYSELLTLPLHPDLDEEDVRYVSEMLIKELNHVG</sequence>
<dbReference type="PIRSF" id="PIRSF000390">
    <property type="entry name" value="PLP_StrS"/>
    <property type="match status" value="1"/>
</dbReference>
<proteinExistence type="inferred from homology"/>
<dbReference type="SUPFAM" id="SSF53383">
    <property type="entry name" value="PLP-dependent transferases"/>
    <property type="match status" value="1"/>
</dbReference>
<keyword evidence="5" id="KW-0032">Aminotransferase</keyword>
<dbReference type="InterPro" id="IPR015422">
    <property type="entry name" value="PyrdxlP-dep_Trfase_small"/>
</dbReference>
<feature type="modified residue" description="N6-(pyridoxal phosphate)lysine" evidence="3">
    <location>
        <position position="187"/>
    </location>
</feature>
<evidence type="ECO:0000313" key="6">
    <source>
        <dbReference type="Proteomes" id="UP000297855"/>
    </source>
</evidence>
<dbReference type="CDD" id="cd00616">
    <property type="entry name" value="AHBA_syn"/>
    <property type="match status" value="1"/>
</dbReference>
<evidence type="ECO:0000313" key="5">
    <source>
        <dbReference type="EMBL" id="TGK17279.1"/>
    </source>
</evidence>
<evidence type="ECO:0000256" key="4">
    <source>
        <dbReference type="RuleBase" id="RU004508"/>
    </source>
</evidence>
<keyword evidence="3 4" id="KW-0663">Pyridoxal phosphate</keyword>
<dbReference type="GO" id="GO:0030170">
    <property type="term" value="F:pyridoxal phosphate binding"/>
    <property type="evidence" value="ECO:0007669"/>
    <property type="project" value="TreeGrafter"/>
</dbReference>
<dbReference type="Gene3D" id="3.90.1150.10">
    <property type="entry name" value="Aspartate Aminotransferase, domain 1"/>
    <property type="match status" value="1"/>
</dbReference>
<dbReference type="InterPro" id="IPR000653">
    <property type="entry name" value="DegT/StrS_aminotransferase"/>
</dbReference>
<dbReference type="GO" id="GO:0000271">
    <property type="term" value="P:polysaccharide biosynthetic process"/>
    <property type="evidence" value="ECO:0007669"/>
    <property type="project" value="TreeGrafter"/>
</dbReference>
<dbReference type="InterPro" id="IPR015421">
    <property type="entry name" value="PyrdxlP-dep_Trfase_major"/>
</dbReference>
<keyword evidence="5" id="KW-0808">Transferase</keyword>
<name>A0A4R9GMI8_9LEPT</name>
<dbReference type="PANTHER" id="PTHR30244:SF34">
    <property type="entry name" value="DTDP-4-AMINO-4,6-DIDEOXYGALACTOSE TRANSAMINASE"/>
    <property type="match status" value="1"/>
</dbReference>
<dbReference type="OrthoDB" id="9810913at2"/>
<dbReference type="Proteomes" id="UP000297855">
    <property type="component" value="Unassembled WGS sequence"/>
</dbReference>
<protein>
    <submittedName>
        <fullName evidence="5">DegT/DnrJ/EryC1/StrS family aminotransferase</fullName>
    </submittedName>
</protein>
<comment type="caution">
    <text evidence="5">The sequence shown here is derived from an EMBL/GenBank/DDBJ whole genome shotgun (WGS) entry which is preliminary data.</text>
</comment>
<dbReference type="Pfam" id="PF01041">
    <property type="entry name" value="DegT_DnrJ_EryC1"/>
    <property type="match status" value="1"/>
</dbReference>
<accession>A0A4R9GMI8</accession>
<dbReference type="Gene3D" id="3.40.640.10">
    <property type="entry name" value="Type I PLP-dependent aspartate aminotransferase-like (Major domain)"/>
    <property type="match status" value="1"/>
</dbReference>
<evidence type="ECO:0000256" key="2">
    <source>
        <dbReference type="PIRSR" id="PIRSR000390-1"/>
    </source>
</evidence>